<organism evidence="6 7">
    <name type="scientific">Daucus carota subsp. sativus</name>
    <name type="common">Carrot</name>
    <dbReference type="NCBI Taxonomy" id="79200"/>
    <lineage>
        <taxon>Eukaryota</taxon>
        <taxon>Viridiplantae</taxon>
        <taxon>Streptophyta</taxon>
        <taxon>Embryophyta</taxon>
        <taxon>Tracheophyta</taxon>
        <taxon>Spermatophyta</taxon>
        <taxon>Magnoliopsida</taxon>
        <taxon>eudicotyledons</taxon>
        <taxon>Gunneridae</taxon>
        <taxon>Pentapetalae</taxon>
        <taxon>asterids</taxon>
        <taxon>campanulids</taxon>
        <taxon>Apiales</taxon>
        <taxon>Apiaceae</taxon>
        <taxon>Apioideae</taxon>
        <taxon>Scandiceae</taxon>
        <taxon>Daucinae</taxon>
        <taxon>Daucus</taxon>
        <taxon>Daucus sect. Daucus</taxon>
    </lineage>
</organism>
<evidence type="ECO:0000256" key="1">
    <source>
        <dbReference type="ARBA" id="ARBA00022723"/>
    </source>
</evidence>
<keyword evidence="1" id="KW-0479">Metal-binding</keyword>
<evidence type="ECO:0000256" key="4">
    <source>
        <dbReference type="PROSITE-ProRule" id="PRU00325"/>
    </source>
</evidence>
<reference evidence="6" key="2">
    <citation type="submission" date="2022-03" db="EMBL/GenBank/DDBJ databases">
        <title>Draft title - Genomic analysis of global carrot germplasm unveils the trajectory of domestication and the origin of high carotenoid orange carrot.</title>
        <authorList>
            <person name="Iorizzo M."/>
            <person name="Ellison S."/>
            <person name="Senalik D."/>
            <person name="Macko-Podgorni A."/>
            <person name="Grzebelus D."/>
            <person name="Bostan H."/>
            <person name="Rolling W."/>
            <person name="Curaba J."/>
            <person name="Simon P."/>
        </authorList>
    </citation>
    <scope>NUCLEOTIDE SEQUENCE</scope>
    <source>
        <tissue evidence="6">Leaf</tissue>
    </source>
</reference>
<dbReference type="Pfam" id="PF04434">
    <property type="entry name" value="SWIM"/>
    <property type="match status" value="1"/>
</dbReference>
<dbReference type="InterPro" id="IPR018289">
    <property type="entry name" value="MULE_transposase_dom"/>
</dbReference>
<keyword evidence="7" id="KW-1185">Reference proteome</keyword>
<dbReference type="Proteomes" id="UP000077755">
    <property type="component" value="Chromosome 6"/>
</dbReference>
<feature type="domain" description="SWIM-type" evidence="5">
    <location>
        <begin position="502"/>
        <end position="538"/>
    </location>
</feature>
<evidence type="ECO:0000259" key="5">
    <source>
        <dbReference type="PROSITE" id="PS50966"/>
    </source>
</evidence>
<evidence type="ECO:0000313" key="6">
    <source>
        <dbReference type="EMBL" id="WOH04831.1"/>
    </source>
</evidence>
<dbReference type="SMART" id="SM00575">
    <property type="entry name" value="ZnF_PMZ"/>
    <property type="match status" value="1"/>
</dbReference>
<reference evidence="6" key="1">
    <citation type="journal article" date="2016" name="Nat. Genet.">
        <title>A high-quality carrot genome assembly provides new insights into carotenoid accumulation and asterid genome evolution.</title>
        <authorList>
            <person name="Iorizzo M."/>
            <person name="Ellison S."/>
            <person name="Senalik D."/>
            <person name="Zeng P."/>
            <person name="Satapoomin P."/>
            <person name="Huang J."/>
            <person name="Bowman M."/>
            <person name="Iovene M."/>
            <person name="Sanseverino W."/>
            <person name="Cavagnaro P."/>
            <person name="Yildiz M."/>
            <person name="Macko-Podgorni A."/>
            <person name="Moranska E."/>
            <person name="Grzebelus E."/>
            <person name="Grzebelus D."/>
            <person name="Ashrafi H."/>
            <person name="Zheng Z."/>
            <person name="Cheng S."/>
            <person name="Spooner D."/>
            <person name="Van Deynze A."/>
            <person name="Simon P."/>
        </authorList>
    </citation>
    <scope>NUCLEOTIDE SEQUENCE</scope>
    <source>
        <tissue evidence="6">Leaf</tissue>
    </source>
</reference>
<dbReference type="Pfam" id="PF10551">
    <property type="entry name" value="MULE"/>
    <property type="match status" value="1"/>
</dbReference>
<dbReference type="InterPro" id="IPR006564">
    <property type="entry name" value="Znf_PMZ"/>
</dbReference>
<dbReference type="Pfam" id="PF03101">
    <property type="entry name" value="FAR1"/>
    <property type="match status" value="1"/>
</dbReference>
<dbReference type="AlphaFoldDB" id="A0AAF0XEG8"/>
<proteinExistence type="predicted"/>
<evidence type="ECO:0000256" key="3">
    <source>
        <dbReference type="ARBA" id="ARBA00022833"/>
    </source>
</evidence>
<keyword evidence="3" id="KW-0862">Zinc</keyword>
<dbReference type="InterPro" id="IPR004330">
    <property type="entry name" value="FAR1_DNA_bnd_dom"/>
</dbReference>
<protein>
    <recommendedName>
        <fullName evidence="5">SWIM-type domain-containing protein</fullName>
    </recommendedName>
</protein>
<accession>A0AAF0XEG8</accession>
<dbReference type="InterPro" id="IPR007527">
    <property type="entry name" value="Znf_SWIM"/>
</dbReference>
<dbReference type="EMBL" id="CP093348">
    <property type="protein sequence ID" value="WOH04831.1"/>
    <property type="molecule type" value="Genomic_DNA"/>
</dbReference>
<evidence type="ECO:0000256" key="2">
    <source>
        <dbReference type="ARBA" id="ARBA00022771"/>
    </source>
</evidence>
<name>A0AAF0XEG8_DAUCS</name>
<evidence type="ECO:0000313" key="7">
    <source>
        <dbReference type="Proteomes" id="UP000077755"/>
    </source>
</evidence>
<dbReference type="GO" id="GO:0008270">
    <property type="term" value="F:zinc ion binding"/>
    <property type="evidence" value="ECO:0007669"/>
    <property type="project" value="UniProtKB-KW"/>
</dbReference>
<gene>
    <name evidence="6" type="ORF">DCAR_0624243</name>
</gene>
<sequence length="786" mass="90715">MEVPYLNQRFDNLDDADRFIRSYALKNGFAVKIQQTKKRAKVDEIYARMFVCRLAGENQDKNVVDEEVCVGSSKGTRRRDKLPRSGCKVRMFVVKKKKKDYWELTTVELEHNHDLVSPSKMTLIQRERHVTSAARNLINVLNVSGIRPSQTMSLFSNMQGGVSNVGFGSQNIRNVVRDERKKKIQVSDAQAGLDLLSRLKEEGGGKFFVKTQVDGENRLKNLVWVDPKCLMAYSNFGDVVAFDTTYRTNRYAMPFVPFTGVNHHYQSVLFGFALMRDEVKSSFEWVLRTWLEAVGDKHPNAIITDQDQAMAGAIASILPQTRHLLCSWHISQKFPEKLNTLYIKHPGTFKYDLKDHSWLQGLYLLKEKWISAYTKSTFSAGQTTTSRSEGMNAFFDSYVSSSTGLKQFVENAQKAIERQFMREKEEDNDTKNKTRYLRLKTALEQDGASIYTKEMFRQFQVQLVEASKYFVEKDKDQLTLGDEVTHYRCFRPLTESDKKTMYEVKFNKVAVTGRCVCRMYEHLGIPCRHIIAVLNKKNVAQIPVTFIQRRWTRDANRVDGMLPYAMGCDDPTSTELTPSQRFNHMTLLTMSFCHSSMVSKERYEYALEVMNREIANLEKMGVDNVDAAPNTNTENPIEENIGDELNEPVLDPIVSQTKGRKKPQRFKNPIEGLSKKKRKCKQCHEEGHDIRTCKKFGDQNKKEDFNLDPMEEEIEPREWVASGEMEALDYQIRIAYVKGFVHNLQTDNLDDKPNPFLLAKFRLYDGSESILVSLEFIIFYEFVKIG</sequence>
<dbReference type="PANTHER" id="PTHR47718">
    <property type="entry name" value="OS01G0519700 PROTEIN"/>
    <property type="match status" value="1"/>
</dbReference>
<dbReference type="PROSITE" id="PS50966">
    <property type="entry name" value="ZF_SWIM"/>
    <property type="match status" value="1"/>
</dbReference>
<keyword evidence="2 4" id="KW-0863">Zinc-finger</keyword>